<evidence type="ECO:0000313" key="4">
    <source>
        <dbReference type="Proteomes" id="UP000199163"/>
    </source>
</evidence>
<keyword evidence="3" id="KW-0238">DNA-binding</keyword>
<keyword evidence="4" id="KW-1185">Reference proteome</keyword>
<reference evidence="3 4" key="1">
    <citation type="submission" date="2016-10" db="EMBL/GenBank/DDBJ databases">
        <authorList>
            <person name="de Groot N.N."/>
        </authorList>
    </citation>
    <scope>NUCLEOTIDE SEQUENCE [LARGE SCALE GENOMIC DNA]</scope>
    <source>
        <strain evidence="3 4">DSM 21632</strain>
    </source>
</reference>
<dbReference type="SMART" id="SM00065">
    <property type="entry name" value="GAF"/>
    <property type="match status" value="1"/>
</dbReference>
<dbReference type="InterPro" id="IPR025736">
    <property type="entry name" value="PucR_C-HTH_dom"/>
</dbReference>
<dbReference type="OrthoDB" id="143422at2"/>
<proteinExistence type="inferred from homology"/>
<dbReference type="Gene3D" id="1.10.10.2840">
    <property type="entry name" value="PucR C-terminal helix-turn-helix domain"/>
    <property type="match status" value="1"/>
</dbReference>
<dbReference type="Gene3D" id="3.30.450.40">
    <property type="match status" value="2"/>
</dbReference>
<dbReference type="Pfam" id="PF01590">
    <property type="entry name" value="GAF"/>
    <property type="match status" value="1"/>
</dbReference>
<dbReference type="STRING" id="568899.SAMN05192534_12622"/>
<dbReference type="InterPro" id="IPR042070">
    <property type="entry name" value="PucR_C-HTH_sf"/>
</dbReference>
<dbReference type="InterPro" id="IPR003018">
    <property type="entry name" value="GAF"/>
</dbReference>
<accession>A0A1G8IU75</accession>
<organism evidence="3 4">
    <name type="scientific">Alteribacillus persepolensis</name>
    <dbReference type="NCBI Taxonomy" id="568899"/>
    <lineage>
        <taxon>Bacteria</taxon>
        <taxon>Bacillati</taxon>
        <taxon>Bacillota</taxon>
        <taxon>Bacilli</taxon>
        <taxon>Bacillales</taxon>
        <taxon>Bacillaceae</taxon>
        <taxon>Alteribacillus</taxon>
    </lineage>
</organism>
<evidence type="ECO:0000256" key="1">
    <source>
        <dbReference type="ARBA" id="ARBA00006754"/>
    </source>
</evidence>
<dbReference type="InterPro" id="IPR041522">
    <property type="entry name" value="CdaR_GGDEF"/>
</dbReference>
<evidence type="ECO:0000313" key="3">
    <source>
        <dbReference type="EMBL" id="SDI22489.1"/>
    </source>
</evidence>
<gene>
    <name evidence="3" type="ORF">SAMN05192534_12622</name>
</gene>
<dbReference type="PANTHER" id="PTHR33744:SF1">
    <property type="entry name" value="DNA-BINDING TRANSCRIPTIONAL ACTIVATOR ADER"/>
    <property type="match status" value="1"/>
</dbReference>
<dbReference type="GO" id="GO:0003677">
    <property type="term" value="F:DNA binding"/>
    <property type="evidence" value="ECO:0007669"/>
    <property type="project" value="UniProtKB-KW"/>
</dbReference>
<dbReference type="RefSeq" id="WP_091275983.1">
    <property type="nucleotide sequence ID" value="NZ_FNDK01000026.1"/>
</dbReference>
<sequence length="738" mass="85483">MTAHHTNQKLKQKIDEHLRNVTRQLITFDTLEETLNYLLESFYEEFTCDLVGVILRENDNLYPKAWIGEGFSIKDSLRLDTASCSANLLEDAIWWPNYKKDLDCAFSRALQQESLSTWFTVPLTNNNKSLGLCIIGFRNFTPLVLEAEKTFVEFGHDVAVALEMSREKENQKRKIKGIEWMKENIFLDSSIDQVIEKVVERAGKGTQSQGASIYLFDENNACFTYHPPSFGDTSLPREMKVNTNQALDNYFPFVEKTGEKELTVPLVVQLKTIGVLYVDKGENGVFSSEDLEFLNFVSAFVSMQMENARLYRFEIDSKKRLERIMEHHQELVKKTVEGESLETITETISSMLESSVLLLDRFVRPVTSFFKQGETHLADHYEETIGQKKQQITQQKSKEIWLEEEISCAVLPIAGASDVLGYVAVFIDRKKLDRMLRLTLDYAINVYAIEFIKQKLVVDTQEQVKESFVNQLFAESIVDLDKIIQYATLINWDVAKPHRIAVLSFDIKEEERASADLVMIESYKTWLWEQIKTGLSIYYSDIIFTRRGNECMFIVQADYENKGRSGFWTELYRRINSFVKKESPLTNVYLGVGGITEAIDDYYGCYMQAAKANNVVYHRFQEGGYAFYDELGSYTILHNTSDPLAAELFVKKHLGPLLKYSKNHQVDLFTTLRIFLNNNGNYRDASNQLYIHRSTLEYRMERVSELINVDLNSAEMRFELMMAYKLYRLFNMSVEQLI</sequence>
<dbReference type="EMBL" id="FNDK01000026">
    <property type="protein sequence ID" value="SDI22489.1"/>
    <property type="molecule type" value="Genomic_DNA"/>
</dbReference>
<dbReference type="SUPFAM" id="SSF55781">
    <property type="entry name" value="GAF domain-like"/>
    <property type="match status" value="2"/>
</dbReference>
<dbReference type="InterPro" id="IPR029016">
    <property type="entry name" value="GAF-like_dom_sf"/>
</dbReference>
<dbReference type="Proteomes" id="UP000199163">
    <property type="component" value="Unassembled WGS sequence"/>
</dbReference>
<dbReference type="Pfam" id="PF13556">
    <property type="entry name" value="HTH_30"/>
    <property type="match status" value="1"/>
</dbReference>
<dbReference type="InterPro" id="IPR051448">
    <property type="entry name" value="CdaR-like_regulators"/>
</dbReference>
<comment type="similarity">
    <text evidence="1">Belongs to the CdaR family.</text>
</comment>
<dbReference type="Pfam" id="PF17853">
    <property type="entry name" value="GGDEF_2"/>
    <property type="match status" value="1"/>
</dbReference>
<feature type="domain" description="GAF" evidence="2">
    <location>
        <begin position="190"/>
        <end position="315"/>
    </location>
</feature>
<protein>
    <submittedName>
        <fullName evidence="3">DNA-binding transcriptional regulator, PucR family</fullName>
    </submittedName>
</protein>
<dbReference type="PANTHER" id="PTHR33744">
    <property type="entry name" value="CARBOHYDRATE DIACID REGULATOR"/>
    <property type="match status" value="1"/>
</dbReference>
<dbReference type="AlphaFoldDB" id="A0A1G8IU75"/>
<name>A0A1G8IU75_9BACI</name>
<evidence type="ECO:0000259" key="2">
    <source>
        <dbReference type="SMART" id="SM00065"/>
    </source>
</evidence>